<gene>
    <name evidence="1" type="ORF">ABS311_20730</name>
</gene>
<dbReference type="EMBL" id="JBELOE010000287">
    <property type="protein sequence ID" value="MER2494306.1"/>
    <property type="molecule type" value="Genomic_DNA"/>
</dbReference>
<evidence type="ECO:0000313" key="1">
    <source>
        <dbReference type="EMBL" id="MER2494306.1"/>
    </source>
</evidence>
<accession>A0ABV1RNI1</accession>
<sequence>MPLDNHENIMHLQQDCGAEEAEQLLEWLLANPKGQISLESCSHLHTAVLQVLMAFRPKICAPSLTMPLDKLLQSAGVV</sequence>
<comment type="caution">
    <text evidence="1">The sequence shown here is derived from an EMBL/GenBank/DDBJ whole genome shotgun (WGS) entry which is preliminary data.</text>
</comment>
<protein>
    <submittedName>
        <fullName evidence="1">Uncharacterized protein</fullName>
    </submittedName>
</protein>
<dbReference type="Proteomes" id="UP001467690">
    <property type="component" value="Unassembled WGS sequence"/>
</dbReference>
<reference evidence="1 2" key="1">
    <citation type="submission" date="2024-06" db="EMBL/GenBank/DDBJ databases">
        <authorList>
            <person name="Chen R.Y."/>
        </authorList>
    </citation>
    <scope>NUCLEOTIDE SEQUENCE [LARGE SCALE GENOMIC DNA]</scope>
    <source>
        <strain evidence="1 2">D2</strain>
    </source>
</reference>
<dbReference type="RefSeq" id="WP_143870851.1">
    <property type="nucleotide sequence ID" value="NZ_CP041660.1"/>
</dbReference>
<evidence type="ECO:0000313" key="2">
    <source>
        <dbReference type="Proteomes" id="UP001467690"/>
    </source>
</evidence>
<name>A0ABV1RNI1_9ALTE</name>
<proteinExistence type="predicted"/>
<keyword evidence="2" id="KW-1185">Reference proteome</keyword>
<organism evidence="1 2">
    <name type="scientific">Catenovulum sediminis</name>
    <dbReference type="NCBI Taxonomy" id="1740262"/>
    <lineage>
        <taxon>Bacteria</taxon>
        <taxon>Pseudomonadati</taxon>
        <taxon>Pseudomonadota</taxon>
        <taxon>Gammaproteobacteria</taxon>
        <taxon>Alteromonadales</taxon>
        <taxon>Alteromonadaceae</taxon>
        <taxon>Catenovulum</taxon>
    </lineage>
</organism>